<organism evidence="2 3">
    <name type="scientific">Polarella glacialis</name>
    <name type="common">Dinoflagellate</name>
    <dbReference type="NCBI Taxonomy" id="89957"/>
    <lineage>
        <taxon>Eukaryota</taxon>
        <taxon>Sar</taxon>
        <taxon>Alveolata</taxon>
        <taxon>Dinophyceae</taxon>
        <taxon>Suessiales</taxon>
        <taxon>Suessiaceae</taxon>
        <taxon>Polarella</taxon>
    </lineage>
</organism>
<proteinExistence type="predicted"/>
<name>A0A813ID25_POLGL</name>
<feature type="region of interest" description="Disordered" evidence="1">
    <location>
        <begin position="45"/>
        <end position="71"/>
    </location>
</feature>
<feature type="compositionally biased region" description="Low complexity" evidence="1">
    <location>
        <begin position="110"/>
        <end position="120"/>
    </location>
</feature>
<accession>A0A813ID25</accession>
<dbReference type="EMBL" id="CAJNNW010006778">
    <property type="protein sequence ID" value="CAE8648625.1"/>
    <property type="molecule type" value="Genomic_DNA"/>
</dbReference>
<feature type="region of interest" description="Disordered" evidence="1">
    <location>
        <begin position="110"/>
        <end position="209"/>
    </location>
</feature>
<comment type="caution">
    <text evidence="2">The sequence shown here is derived from an EMBL/GenBank/DDBJ whole genome shotgun (WGS) entry which is preliminary data.</text>
</comment>
<protein>
    <submittedName>
        <fullName evidence="2">Uncharacterized protein</fullName>
    </submittedName>
</protein>
<sequence length="209" mass="22107">MTLRTDSADAGLAWNDDESQLEATLAATLQVVDAQRRQLDALRGELAESREDASGLQLELEREREGRRAAEARMRESAVEFARRLSAMQARVVEAERDVLLGCQVLVTRSAPSSSAGRGRSNPHSAASPGGSDAESSPPGKASGLVPVPPPPRSSDEAMFPRPQCQILRPPAGPGLGASPGARRAVSAQHRLDPLEPLLLTPRAGSTAH</sequence>
<dbReference type="Proteomes" id="UP000626109">
    <property type="component" value="Unassembled WGS sequence"/>
</dbReference>
<evidence type="ECO:0000256" key="1">
    <source>
        <dbReference type="SAM" id="MobiDB-lite"/>
    </source>
</evidence>
<evidence type="ECO:0000313" key="2">
    <source>
        <dbReference type="EMBL" id="CAE8648625.1"/>
    </source>
</evidence>
<evidence type="ECO:0000313" key="3">
    <source>
        <dbReference type="Proteomes" id="UP000626109"/>
    </source>
</evidence>
<reference evidence="2" key="1">
    <citation type="submission" date="2021-02" db="EMBL/GenBank/DDBJ databases">
        <authorList>
            <person name="Dougan E. K."/>
            <person name="Rhodes N."/>
            <person name="Thang M."/>
            <person name="Chan C."/>
        </authorList>
    </citation>
    <scope>NUCLEOTIDE SEQUENCE</scope>
</reference>
<dbReference type="AlphaFoldDB" id="A0A813ID25"/>
<gene>
    <name evidence="2" type="ORF">PGLA2088_LOCUS6721</name>
</gene>